<dbReference type="KEGG" id="nte:NEUTE1DRAFT50786"/>
<evidence type="ECO:0000313" key="1">
    <source>
        <dbReference type="EMBL" id="EGO53017.1"/>
    </source>
</evidence>
<dbReference type="EMBL" id="GL891382">
    <property type="protein sequence ID" value="EGO53017.1"/>
    <property type="molecule type" value="Genomic_DNA"/>
</dbReference>
<dbReference type="Proteomes" id="UP000008065">
    <property type="component" value="Unassembled WGS sequence"/>
</dbReference>
<dbReference type="RefSeq" id="XP_009854943.1">
    <property type="nucleotide sequence ID" value="XM_009856641.1"/>
</dbReference>
<proteinExistence type="predicted"/>
<keyword evidence="2" id="KW-1185">Reference proteome</keyword>
<accession>F8N0T1</accession>
<reference evidence="2" key="1">
    <citation type="journal article" date="2011" name="Genetics">
        <title>Massive changes in genome architecture accompany the transition to self-fertility in the filamentous fungus Neurospora tetrasperma.</title>
        <authorList>
            <person name="Ellison C.E."/>
            <person name="Stajich J.E."/>
            <person name="Jacobson D.J."/>
            <person name="Natvig D.O."/>
            <person name="Lapidus A."/>
            <person name="Foster B."/>
            <person name="Aerts A."/>
            <person name="Riley R."/>
            <person name="Lindquist E.A."/>
            <person name="Grigoriev I.V."/>
            <person name="Taylor J.W."/>
        </authorList>
    </citation>
    <scope>NUCLEOTIDE SEQUENCE [LARGE SCALE GENOMIC DNA]</scope>
    <source>
        <strain evidence="2">FGSC 2508 / P0657</strain>
    </source>
</reference>
<dbReference type="GeneID" id="20828279"/>
<gene>
    <name evidence="1" type="ORF">NEUTE1DRAFT_50786</name>
</gene>
<dbReference type="OrthoDB" id="10285543at2759"/>
<evidence type="ECO:0000313" key="2">
    <source>
        <dbReference type="Proteomes" id="UP000008065"/>
    </source>
</evidence>
<dbReference type="VEuPathDB" id="FungiDB:NEUTE1DRAFT_50786"/>
<protein>
    <submittedName>
        <fullName evidence="1">Uncharacterized protein</fullName>
    </submittedName>
</protein>
<sequence length="249" mass="27114">MIANCPRTFALFLQFSDSAQLGVYGLRTASTIGSGPPVVRLASLCSTAVRVQITSARSRFVMGSYGNPNMRPEMHEGVDDSALRADIDAQPLLHTSRRPGWVKQVTPAIPRSPAQQSMAPAPSRLSTGTRFFWNICDPGIPDLGQDPCPNAATLQRCSVMFVMGNNKHMALPVFGSHPGRCALRRQMYILANGCVEVGTLSDRPGDSWTMCGSGFTEYSQCFVLPSVAEGILMVDARRTRRRTDTSKVM</sequence>
<dbReference type="AlphaFoldDB" id="F8N0T1"/>
<dbReference type="HOGENOM" id="CLU_1116019_0_0_1"/>
<organism evidence="1 2">
    <name type="scientific">Neurospora tetrasperma (strain FGSC 2508 / ATCC MYA-4615 / P0657)</name>
    <dbReference type="NCBI Taxonomy" id="510951"/>
    <lineage>
        <taxon>Eukaryota</taxon>
        <taxon>Fungi</taxon>
        <taxon>Dikarya</taxon>
        <taxon>Ascomycota</taxon>
        <taxon>Pezizomycotina</taxon>
        <taxon>Sordariomycetes</taxon>
        <taxon>Sordariomycetidae</taxon>
        <taxon>Sordariales</taxon>
        <taxon>Sordariaceae</taxon>
        <taxon>Neurospora</taxon>
    </lineage>
</organism>
<name>F8N0T1_NEUT8</name>